<sequence length="166" mass="18208">MRVMLTLVDREEISRGLAEGLELKQIAKVIGRDPSVVSREVARHGGRQSYRAAAADEEARAGRRRPKLLAVDRSLRLRAVVSDLLRRGWSPASIAGRLPVDCPDDHACRVSHEAIYQWVYAQPVSTPGPGVDQLADRACRPPWGSTPGSGPADQRAPLHRPTPRRG</sequence>
<name>A0A8J3BQI4_9ACTN</name>
<dbReference type="GO" id="GO:0005829">
    <property type="term" value="C:cytosol"/>
    <property type="evidence" value="ECO:0007669"/>
    <property type="project" value="TreeGrafter"/>
</dbReference>
<organism evidence="3 4">
    <name type="scientific">Pilimelia terevasa</name>
    <dbReference type="NCBI Taxonomy" id="53372"/>
    <lineage>
        <taxon>Bacteria</taxon>
        <taxon>Bacillati</taxon>
        <taxon>Actinomycetota</taxon>
        <taxon>Actinomycetes</taxon>
        <taxon>Micromonosporales</taxon>
        <taxon>Micromonosporaceae</taxon>
        <taxon>Pilimelia</taxon>
    </lineage>
</organism>
<feature type="compositionally biased region" description="Basic residues" evidence="1">
    <location>
        <begin position="157"/>
        <end position="166"/>
    </location>
</feature>
<dbReference type="Pfam" id="PF13936">
    <property type="entry name" value="HTH_38"/>
    <property type="match status" value="1"/>
</dbReference>
<reference evidence="3" key="1">
    <citation type="journal article" date="2014" name="Int. J. Syst. Evol. Microbiol.">
        <title>Complete genome sequence of Corynebacterium casei LMG S-19264T (=DSM 44701T), isolated from a smear-ripened cheese.</title>
        <authorList>
            <consortium name="US DOE Joint Genome Institute (JGI-PGF)"/>
            <person name="Walter F."/>
            <person name="Albersmeier A."/>
            <person name="Kalinowski J."/>
            <person name="Ruckert C."/>
        </authorList>
    </citation>
    <scope>NUCLEOTIDE SEQUENCE</scope>
    <source>
        <strain evidence="3">JCM 3091</strain>
    </source>
</reference>
<dbReference type="InterPro" id="IPR025246">
    <property type="entry name" value="IS30-like_HTH"/>
</dbReference>
<dbReference type="GO" id="GO:0032196">
    <property type="term" value="P:transposition"/>
    <property type="evidence" value="ECO:0007669"/>
    <property type="project" value="TreeGrafter"/>
</dbReference>
<dbReference type="GO" id="GO:0004803">
    <property type="term" value="F:transposase activity"/>
    <property type="evidence" value="ECO:0007669"/>
    <property type="project" value="TreeGrafter"/>
</dbReference>
<feature type="region of interest" description="Disordered" evidence="1">
    <location>
        <begin position="129"/>
        <end position="166"/>
    </location>
</feature>
<evidence type="ECO:0000313" key="4">
    <source>
        <dbReference type="Proteomes" id="UP000662200"/>
    </source>
</evidence>
<gene>
    <name evidence="3" type="ORF">GCM10010124_37710</name>
</gene>
<dbReference type="PANTHER" id="PTHR10948:SF23">
    <property type="entry name" value="TRANSPOSASE INSI FOR INSERTION SEQUENCE ELEMENT IS30A-RELATED"/>
    <property type="match status" value="1"/>
</dbReference>
<keyword evidence="4" id="KW-1185">Reference proteome</keyword>
<accession>A0A8J3BQI4</accession>
<comment type="caution">
    <text evidence="3">The sequence shown here is derived from an EMBL/GenBank/DDBJ whole genome shotgun (WGS) entry which is preliminary data.</text>
</comment>
<feature type="domain" description="Transposase IS30-like HTH" evidence="2">
    <location>
        <begin position="5"/>
        <end position="44"/>
    </location>
</feature>
<dbReference type="EMBL" id="BMQC01000020">
    <property type="protein sequence ID" value="GGK41311.1"/>
    <property type="molecule type" value="Genomic_DNA"/>
</dbReference>
<evidence type="ECO:0000256" key="1">
    <source>
        <dbReference type="SAM" id="MobiDB-lite"/>
    </source>
</evidence>
<protein>
    <recommendedName>
        <fullName evidence="2">Transposase IS30-like HTH domain-containing protein</fullName>
    </recommendedName>
</protein>
<dbReference type="AlphaFoldDB" id="A0A8J3BQI4"/>
<reference evidence="3" key="2">
    <citation type="submission" date="2020-09" db="EMBL/GenBank/DDBJ databases">
        <authorList>
            <person name="Sun Q."/>
            <person name="Ohkuma M."/>
        </authorList>
    </citation>
    <scope>NUCLEOTIDE SEQUENCE</scope>
    <source>
        <strain evidence="3">JCM 3091</strain>
    </source>
</reference>
<proteinExistence type="predicted"/>
<evidence type="ECO:0000313" key="3">
    <source>
        <dbReference type="EMBL" id="GGK41311.1"/>
    </source>
</evidence>
<dbReference type="PANTHER" id="PTHR10948">
    <property type="entry name" value="TRANSPOSASE"/>
    <property type="match status" value="1"/>
</dbReference>
<evidence type="ECO:0000259" key="2">
    <source>
        <dbReference type="Pfam" id="PF13936"/>
    </source>
</evidence>
<dbReference type="Proteomes" id="UP000662200">
    <property type="component" value="Unassembled WGS sequence"/>
</dbReference>
<dbReference type="InterPro" id="IPR051917">
    <property type="entry name" value="Transposase-Integrase"/>
</dbReference>